<dbReference type="RefSeq" id="WP_173123669.1">
    <property type="nucleotide sequence ID" value="NZ_CBCSGW010000083.1"/>
</dbReference>
<gene>
    <name evidence="5" type="ORF">GC106_3820</name>
</gene>
<accession>A0ABX2EWN7</accession>
<evidence type="ECO:0000313" key="5">
    <source>
        <dbReference type="EMBL" id="NRN63181.1"/>
    </source>
</evidence>
<organism evidence="5 6">
    <name type="scientific">Kibdelosporangium persicum</name>
    <dbReference type="NCBI Taxonomy" id="2698649"/>
    <lineage>
        <taxon>Bacteria</taxon>
        <taxon>Bacillati</taxon>
        <taxon>Actinomycetota</taxon>
        <taxon>Actinomycetes</taxon>
        <taxon>Pseudonocardiales</taxon>
        <taxon>Pseudonocardiaceae</taxon>
        <taxon>Kibdelosporangium</taxon>
    </lineage>
</organism>
<keyword evidence="3" id="KW-0804">Transcription</keyword>
<evidence type="ECO:0000256" key="1">
    <source>
        <dbReference type="ARBA" id="ARBA00023015"/>
    </source>
</evidence>
<evidence type="ECO:0000256" key="3">
    <source>
        <dbReference type="ARBA" id="ARBA00023163"/>
    </source>
</evidence>
<dbReference type="Pfam" id="PF14525">
    <property type="entry name" value="AraC_binding_2"/>
    <property type="match status" value="1"/>
</dbReference>
<evidence type="ECO:0000259" key="4">
    <source>
        <dbReference type="PROSITE" id="PS01124"/>
    </source>
</evidence>
<dbReference type="Gene3D" id="1.10.10.60">
    <property type="entry name" value="Homeodomain-like"/>
    <property type="match status" value="1"/>
</dbReference>
<dbReference type="InterPro" id="IPR018060">
    <property type="entry name" value="HTH_AraC"/>
</dbReference>
<keyword evidence="1" id="KW-0805">Transcription regulation</keyword>
<dbReference type="InterPro" id="IPR009057">
    <property type="entry name" value="Homeodomain-like_sf"/>
</dbReference>
<dbReference type="PANTHER" id="PTHR46796">
    <property type="entry name" value="HTH-TYPE TRANSCRIPTIONAL ACTIVATOR RHAS-RELATED"/>
    <property type="match status" value="1"/>
</dbReference>
<comment type="caution">
    <text evidence="5">The sequence shown here is derived from an EMBL/GenBank/DDBJ whole genome shotgun (WGS) entry which is preliminary data.</text>
</comment>
<proteinExistence type="predicted"/>
<evidence type="ECO:0000313" key="6">
    <source>
        <dbReference type="Proteomes" id="UP000763557"/>
    </source>
</evidence>
<sequence length="329" mass="36805">MRETGPLFASDDVDAMRELFDAYLEPGSVRLHVPPRPTGALQLSLLAGLPHPGARSGVQLYQMDIDREVEMRAVELSHAYTVLIRLSGHTDLALDGEPVRSHHLLSSPGTHLRIRFDRSKQWIVRIGQSTVEEAIRARLADTPSRPVRFDPVFRPDRRDFAAWLRLVQAFGDRSMSGLLAGSPLAAAHFEQMLVHGLLDIHPHTRTPAFEHDRGALTTPALRRALDFCERNIDQPITVADIAAAARTTVRTLQRAFRAEFGMSPLNYVRDLRLRRVRAELADIRAGHSSGTVTEVASRWGFTHLGRFSRSYRERYGESPSTTATGRVTP</sequence>
<dbReference type="SUPFAM" id="SSF46689">
    <property type="entry name" value="Homeodomain-like"/>
    <property type="match status" value="2"/>
</dbReference>
<keyword evidence="2" id="KW-0238">DNA-binding</keyword>
<reference evidence="5 6" key="1">
    <citation type="submission" date="2020-01" db="EMBL/GenBank/DDBJ databases">
        <title>Kibdelosporangium persica a novel Actinomycetes from a hot desert in Iran.</title>
        <authorList>
            <person name="Safaei N."/>
            <person name="Zaburannyi N."/>
            <person name="Mueller R."/>
            <person name="Wink J."/>
        </authorList>
    </citation>
    <scope>NUCLEOTIDE SEQUENCE [LARGE SCALE GENOMIC DNA]</scope>
    <source>
        <strain evidence="5 6">4NS15</strain>
    </source>
</reference>
<evidence type="ECO:0000256" key="2">
    <source>
        <dbReference type="ARBA" id="ARBA00023125"/>
    </source>
</evidence>
<dbReference type="PANTHER" id="PTHR46796:SF12">
    <property type="entry name" value="HTH-TYPE DNA-BINDING TRANSCRIPTIONAL ACTIVATOR EUTR"/>
    <property type="match status" value="1"/>
</dbReference>
<dbReference type="SMART" id="SM00342">
    <property type="entry name" value="HTH_ARAC"/>
    <property type="match status" value="1"/>
</dbReference>
<dbReference type="InterPro" id="IPR035418">
    <property type="entry name" value="AraC-bd_2"/>
</dbReference>
<protein>
    <submittedName>
        <fullName evidence="5">AraC family transcriptional regulator</fullName>
    </submittedName>
</protein>
<keyword evidence="6" id="KW-1185">Reference proteome</keyword>
<feature type="domain" description="HTH araC/xylS-type" evidence="4">
    <location>
        <begin position="222"/>
        <end position="325"/>
    </location>
</feature>
<dbReference type="InterPro" id="IPR050204">
    <property type="entry name" value="AraC_XylS_family_regulators"/>
</dbReference>
<dbReference type="Proteomes" id="UP000763557">
    <property type="component" value="Unassembled WGS sequence"/>
</dbReference>
<dbReference type="Pfam" id="PF12833">
    <property type="entry name" value="HTH_18"/>
    <property type="match status" value="1"/>
</dbReference>
<name>A0ABX2EWN7_9PSEU</name>
<dbReference type="EMBL" id="JAAATY010000001">
    <property type="protein sequence ID" value="NRN63181.1"/>
    <property type="molecule type" value="Genomic_DNA"/>
</dbReference>
<dbReference type="PROSITE" id="PS01124">
    <property type="entry name" value="HTH_ARAC_FAMILY_2"/>
    <property type="match status" value="1"/>
</dbReference>